<dbReference type="GO" id="GO:0047617">
    <property type="term" value="F:fatty acyl-CoA hydrolase activity"/>
    <property type="evidence" value="ECO:0007669"/>
    <property type="project" value="TreeGrafter"/>
</dbReference>
<gene>
    <name evidence="1" type="ORF">D0T11_11135</name>
</gene>
<dbReference type="CDD" id="cd00586">
    <property type="entry name" value="4HBT"/>
    <property type="match status" value="1"/>
</dbReference>
<dbReference type="PANTHER" id="PTHR31793:SF24">
    <property type="entry name" value="LONG-CHAIN ACYL-COA THIOESTERASE FADM"/>
    <property type="match status" value="1"/>
</dbReference>
<keyword evidence="2" id="KW-1185">Reference proteome</keyword>
<dbReference type="PANTHER" id="PTHR31793">
    <property type="entry name" value="4-HYDROXYBENZOYL-COA THIOESTERASE FAMILY MEMBER"/>
    <property type="match status" value="1"/>
</dbReference>
<dbReference type="InterPro" id="IPR029069">
    <property type="entry name" value="HotDog_dom_sf"/>
</dbReference>
<accession>A0A418QX56</accession>
<dbReference type="Proteomes" id="UP000284250">
    <property type="component" value="Unassembled WGS sequence"/>
</dbReference>
<dbReference type="SUPFAM" id="SSF54637">
    <property type="entry name" value="Thioesterase/thiol ester dehydrase-isomerase"/>
    <property type="match status" value="1"/>
</dbReference>
<evidence type="ECO:0000313" key="1">
    <source>
        <dbReference type="EMBL" id="RIY09729.1"/>
    </source>
</evidence>
<proteinExistence type="predicted"/>
<reference evidence="1 2" key="1">
    <citation type="submission" date="2019-01" db="EMBL/GenBank/DDBJ databases">
        <title>Hymenobacter humicola sp. nov., isolated from soils in Antarctica.</title>
        <authorList>
            <person name="Sedlacek I."/>
            <person name="Holochova P."/>
            <person name="Kralova S."/>
            <person name="Pantucek R."/>
            <person name="Stankova E."/>
            <person name="Vrbovska V."/>
            <person name="Kristofova L."/>
            <person name="Svec P."/>
            <person name="Busse H.-J."/>
        </authorList>
    </citation>
    <scope>NUCLEOTIDE SEQUENCE [LARGE SCALE GENOMIC DNA]</scope>
    <source>
        <strain evidence="1 2">CCM 8852</strain>
    </source>
</reference>
<name>A0A418QX56_9BACT</name>
<organism evidence="1 2">
    <name type="scientific">Hymenobacter rubripertinctus</name>
    <dbReference type="NCBI Taxonomy" id="2029981"/>
    <lineage>
        <taxon>Bacteria</taxon>
        <taxon>Pseudomonadati</taxon>
        <taxon>Bacteroidota</taxon>
        <taxon>Cytophagia</taxon>
        <taxon>Cytophagales</taxon>
        <taxon>Hymenobacteraceae</taxon>
        <taxon>Hymenobacter</taxon>
    </lineage>
</organism>
<dbReference type="RefSeq" id="WP_119655873.1">
    <property type="nucleotide sequence ID" value="NZ_JBHUOI010000010.1"/>
</dbReference>
<dbReference type="EMBL" id="QYCN01000015">
    <property type="protein sequence ID" value="RIY09729.1"/>
    <property type="molecule type" value="Genomic_DNA"/>
</dbReference>
<dbReference type="InterPro" id="IPR050563">
    <property type="entry name" value="4-hydroxybenzoyl-CoA_TE"/>
</dbReference>
<dbReference type="OrthoDB" id="760345at2"/>
<dbReference type="AlphaFoldDB" id="A0A418QX56"/>
<dbReference type="Pfam" id="PF13279">
    <property type="entry name" value="4HBT_2"/>
    <property type="match status" value="1"/>
</dbReference>
<protein>
    <submittedName>
        <fullName evidence="1">Thioesterase</fullName>
    </submittedName>
</protein>
<comment type="caution">
    <text evidence="1">The sequence shown here is derived from an EMBL/GenBank/DDBJ whole genome shotgun (WGS) entry which is preliminary data.</text>
</comment>
<sequence length="151" mass="16876">MSAFERTYTVRWADMDPNGHMRHSAYADYAAQHRIEYLSANGFTLPYFAKAGLGPILFREDTRFLKELHINEQLRVTGELAGLSADGSRWNIVHTLYKPDGRPAATVSVEGAWLDLRTRKLTVPPADITALMGQLPRHASYKDMVRGGGGE</sequence>
<evidence type="ECO:0000313" key="2">
    <source>
        <dbReference type="Proteomes" id="UP000284250"/>
    </source>
</evidence>
<dbReference type="Gene3D" id="3.10.129.10">
    <property type="entry name" value="Hotdog Thioesterase"/>
    <property type="match status" value="1"/>
</dbReference>